<dbReference type="InterPro" id="IPR000909">
    <property type="entry name" value="PLipase_C_PInositol-sp_X_dom"/>
</dbReference>
<dbReference type="GO" id="GO:0004435">
    <property type="term" value="F:phosphatidylinositol-4,5-bisphosphate phospholipase C activity"/>
    <property type="evidence" value="ECO:0007669"/>
    <property type="project" value="UniProtKB-EC"/>
</dbReference>
<reference evidence="6" key="1">
    <citation type="submission" date="2016-04" db="UniProtKB">
        <authorList>
            <consortium name="WormBaseParasite"/>
        </authorList>
    </citation>
    <scope>IDENTIFICATION</scope>
</reference>
<dbReference type="Pfam" id="PF00387">
    <property type="entry name" value="PI-PLC-Y"/>
    <property type="match status" value="1"/>
</dbReference>
<sequence length="310" mass="35439">MVCPSFIHITGFHSLLYSNYGSVMKPVHDSMFQDVDQPLSHYYINSRYINALERVEIYALTIFSYSSVDIFNGDHGLPCIIHKRTLIKSIYLKDVLVSIYQYVFQHNPFPVVQQHDASFKPLPSTNDLKHRILLRGKILSDEETLVRQDRYSDSLDDFSSIKNDLDHEYSKLISIAVVKISENLNPLNGSVAEGKFTLYSIKRLVKSYPDGFQNSSNINPMISWICGIQCVAFNMQIYDENFDINAGLFQINGNCGYVLKLWVLLDGKKILGLPADSRQFRTKTDFDRTSMNEFIGEYTIPVTSIRTGSI</sequence>
<dbReference type="GO" id="GO:0035556">
    <property type="term" value="P:intracellular signal transduction"/>
    <property type="evidence" value="ECO:0007669"/>
    <property type="project" value="InterPro"/>
</dbReference>
<dbReference type="PANTHER" id="PTHR10336:SF209">
    <property type="entry name" value="PHOSPHOINOSITIDE PHOSPHOLIPASE C"/>
    <property type="match status" value="1"/>
</dbReference>
<accession>A0A158Q447</accession>
<gene>
    <name evidence="3" type="ORF">DME_LOCUS361</name>
</gene>
<dbReference type="InterPro" id="IPR001711">
    <property type="entry name" value="PLipase_C_Pinositol-sp_Y"/>
</dbReference>
<dbReference type="SMART" id="SM00149">
    <property type="entry name" value="PLCYc"/>
    <property type="match status" value="1"/>
</dbReference>
<dbReference type="SUPFAM" id="SSF51695">
    <property type="entry name" value="PLC-like phosphodiesterases"/>
    <property type="match status" value="1"/>
</dbReference>
<feature type="domain" description="PI-PLC Y-box" evidence="2">
    <location>
        <begin position="155"/>
        <end position="260"/>
    </location>
</feature>
<dbReference type="GO" id="GO:0005886">
    <property type="term" value="C:plasma membrane"/>
    <property type="evidence" value="ECO:0007669"/>
    <property type="project" value="TreeGrafter"/>
</dbReference>
<dbReference type="PROSITE" id="PS50007">
    <property type="entry name" value="PIPLC_X_DOMAIN"/>
    <property type="match status" value="1"/>
</dbReference>
<evidence type="ECO:0000259" key="2">
    <source>
        <dbReference type="PROSITE" id="PS50008"/>
    </source>
</evidence>
<dbReference type="EC" id="3.1.4.11" evidence="1"/>
<dbReference type="AlphaFoldDB" id="A0A158Q447"/>
<evidence type="ECO:0000313" key="5">
    <source>
        <dbReference type="Proteomes" id="UP000274756"/>
    </source>
</evidence>
<dbReference type="GO" id="GO:0016042">
    <property type="term" value="P:lipid catabolic process"/>
    <property type="evidence" value="ECO:0007669"/>
    <property type="project" value="UniProtKB-KW"/>
</dbReference>
<protein>
    <recommendedName>
        <fullName evidence="1">Phosphoinositide phospholipase C</fullName>
        <ecNumber evidence="1">3.1.4.11</ecNumber>
    </recommendedName>
</protein>
<dbReference type="Proteomes" id="UP000274756">
    <property type="component" value="Unassembled WGS sequence"/>
</dbReference>
<evidence type="ECO:0000313" key="6">
    <source>
        <dbReference type="WBParaSite" id="DME_0000399701-mRNA-1"/>
    </source>
</evidence>
<keyword evidence="1" id="KW-0442">Lipid degradation</keyword>
<proteinExistence type="predicted"/>
<dbReference type="Pfam" id="PF00388">
    <property type="entry name" value="PI-PLC-X"/>
    <property type="match status" value="1"/>
</dbReference>
<dbReference type="SMART" id="SM00148">
    <property type="entry name" value="PLCXc"/>
    <property type="match status" value="1"/>
</dbReference>
<dbReference type="PRINTS" id="PR00390">
    <property type="entry name" value="PHPHLIPASEC"/>
</dbReference>
<comment type="catalytic activity">
    <reaction evidence="1">
        <text>a 1,2-diacyl-sn-glycero-3-phospho-(1D-myo-inositol-4,5-bisphosphate) + H2O = 1D-myo-inositol 1,4,5-trisphosphate + a 1,2-diacyl-sn-glycerol + H(+)</text>
        <dbReference type="Rhea" id="RHEA:33179"/>
        <dbReference type="ChEBI" id="CHEBI:15377"/>
        <dbReference type="ChEBI" id="CHEBI:15378"/>
        <dbReference type="ChEBI" id="CHEBI:17815"/>
        <dbReference type="ChEBI" id="CHEBI:58456"/>
        <dbReference type="ChEBI" id="CHEBI:203600"/>
        <dbReference type="EC" id="3.1.4.11"/>
    </reaction>
</comment>
<reference evidence="3 5" key="2">
    <citation type="submission" date="2018-11" db="EMBL/GenBank/DDBJ databases">
        <authorList>
            <consortium name="Pathogen Informatics"/>
        </authorList>
    </citation>
    <scope>NUCLEOTIDE SEQUENCE [LARGE SCALE GENOMIC DNA]</scope>
</reference>
<keyword evidence="5" id="KW-1185">Reference proteome</keyword>
<dbReference type="InterPro" id="IPR017946">
    <property type="entry name" value="PLC-like_Pdiesterase_TIM-brl"/>
</dbReference>
<evidence type="ECO:0000256" key="1">
    <source>
        <dbReference type="RuleBase" id="RU361133"/>
    </source>
</evidence>
<dbReference type="WBParaSite" id="DME_0000399701-mRNA-1">
    <property type="protein sequence ID" value="DME_0000399701-mRNA-1"/>
    <property type="gene ID" value="DME_0000399701"/>
</dbReference>
<name>A0A158Q447_DRAME</name>
<dbReference type="STRING" id="318479.A0A158Q447"/>
<evidence type="ECO:0000313" key="4">
    <source>
        <dbReference type="Proteomes" id="UP000038040"/>
    </source>
</evidence>
<dbReference type="Gene3D" id="3.20.20.190">
    <property type="entry name" value="Phosphatidylinositol (PI) phosphodiesterase"/>
    <property type="match status" value="2"/>
</dbReference>
<keyword evidence="1" id="KW-0378">Hydrolase</keyword>
<dbReference type="PANTHER" id="PTHR10336">
    <property type="entry name" value="PHOSPHOINOSITIDE-SPECIFIC PHOSPHOLIPASE C FAMILY PROTEIN"/>
    <property type="match status" value="1"/>
</dbReference>
<dbReference type="InterPro" id="IPR001192">
    <property type="entry name" value="PI-PLC_fam"/>
</dbReference>
<organism evidence="4 6">
    <name type="scientific">Dracunculus medinensis</name>
    <name type="common">Guinea worm</name>
    <dbReference type="NCBI Taxonomy" id="318479"/>
    <lineage>
        <taxon>Eukaryota</taxon>
        <taxon>Metazoa</taxon>
        <taxon>Ecdysozoa</taxon>
        <taxon>Nematoda</taxon>
        <taxon>Chromadorea</taxon>
        <taxon>Rhabditida</taxon>
        <taxon>Spirurina</taxon>
        <taxon>Dracunculoidea</taxon>
        <taxon>Dracunculidae</taxon>
        <taxon>Dracunculus</taxon>
    </lineage>
</organism>
<evidence type="ECO:0000313" key="3">
    <source>
        <dbReference type="EMBL" id="VDN50388.1"/>
    </source>
</evidence>
<dbReference type="EMBL" id="UYYG01000003">
    <property type="protein sequence ID" value="VDN50388.1"/>
    <property type="molecule type" value="Genomic_DNA"/>
</dbReference>
<dbReference type="Proteomes" id="UP000038040">
    <property type="component" value="Unplaced"/>
</dbReference>
<dbReference type="PROSITE" id="PS50008">
    <property type="entry name" value="PIPLC_Y_DOMAIN"/>
    <property type="match status" value="1"/>
</dbReference>
<keyword evidence="1" id="KW-0443">Lipid metabolism</keyword>